<comment type="caution">
    <text evidence="3">The sequence shown here is derived from an EMBL/GenBank/DDBJ whole genome shotgun (WGS) entry which is preliminary data.</text>
</comment>
<feature type="domain" description="Phosphotyrosine protein phosphatase I" evidence="2">
    <location>
        <begin position="2"/>
        <end position="127"/>
    </location>
</feature>
<organism evidence="3 4">
    <name type="scientific">Candidatus Thermochlorobacter aerophilus</name>
    <dbReference type="NCBI Taxonomy" id="1868324"/>
    <lineage>
        <taxon>Bacteria</taxon>
        <taxon>Pseudomonadati</taxon>
        <taxon>Chlorobiota</taxon>
        <taxon>Chlorobiia</taxon>
        <taxon>Chlorobiales</taxon>
        <taxon>Candidatus Thermochlorobacteriaceae</taxon>
        <taxon>Candidatus Thermochlorobacter</taxon>
    </lineage>
</organism>
<dbReference type="Gene3D" id="3.40.50.2300">
    <property type="match status" value="1"/>
</dbReference>
<dbReference type="InterPro" id="IPR023485">
    <property type="entry name" value="Ptyr_pPase"/>
</dbReference>
<evidence type="ECO:0000313" key="3">
    <source>
        <dbReference type="EMBL" id="RFM23785.1"/>
    </source>
</evidence>
<dbReference type="SMART" id="SM00226">
    <property type="entry name" value="LMWPc"/>
    <property type="match status" value="1"/>
</dbReference>
<dbReference type="EMBL" id="PHFL01000058">
    <property type="protein sequence ID" value="RFM23785.1"/>
    <property type="molecule type" value="Genomic_DNA"/>
</dbReference>
<accession>A0A395LZ51</accession>
<dbReference type="CDD" id="cd16345">
    <property type="entry name" value="LMWP_ArsC"/>
    <property type="match status" value="1"/>
</dbReference>
<dbReference type="InterPro" id="IPR036196">
    <property type="entry name" value="Ptyr_pPase_sf"/>
</dbReference>
<dbReference type="Proteomes" id="UP000266389">
    <property type="component" value="Unassembled WGS sequence"/>
</dbReference>
<dbReference type="PANTHER" id="PTHR43428:SF1">
    <property type="entry name" value="ARSENATE REDUCTASE"/>
    <property type="match status" value="1"/>
</dbReference>
<name>A0A395LZ51_9BACT</name>
<dbReference type="GO" id="GO:0046685">
    <property type="term" value="P:response to arsenic-containing substance"/>
    <property type="evidence" value="ECO:0007669"/>
    <property type="project" value="UniProtKB-KW"/>
</dbReference>
<proteinExistence type="predicted"/>
<dbReference type="PANTHER" id="PTHR43428">
    <property type="entry name" value="ARSENATE REDUCTASE"/>
    <property type="match status" value="1"/>
</dbReference>
<gene>
    <name evidence="3" type="ORF">D0433_09125</name>
</gene>
<reference evidence="3 4" key="1">
    <citation type="journal article" date="2011" name="ISME J.">
        <title>Community ecology of hot spring cyanobacterial mats: predominant populations and their functional potential.</title>
        <authorList>
            <person name="Klatt C.G."/>
            <person name="Wood J.M."/>
            <person name="Rusch D.B."/>
            <person name="Bateson M.M."/>
            <person name="Hamamura N."/>
            <person name="Heidelberg J.F."/>
            <person name="Grossman A.R."/>
            <person name="Bhaya D."/>
            <person name="Cohan F.M."/>
            <person name="Kuhl M."/>
            <person name="Bryant D.A."/>
            <person name="Ward D.M."/>
        </authorList>
    </citation>
    <scope>NUCLEOTIDE SEQUENCE [LARGE SCALE GENOMIC DNA]</scope>
    <source>
        <strain evidence="3">OS</strain>
    </source>
</reference>
<dbReference type="AlphaFoldDB" id="A0A395LZ51"/>
<keyword evidence="1" id="KW-0059">Arsenical resistance</keyword>
<evidence type="ECO:0000313" key="4">
    <source>
        <dbReference type="Proteomes" id="UP000266389"/>
    </source>
</evidence>
<dbReference type="SUPFAM" id="SSF52788">
    <property type="entry name" value="Phosphotyrosine protein phosphatases I"/>
    <property type="match status" value="1"/>
</dbReference>
<evidence type="ECO:0000259" key="2">
    <source>
        <dbReference type="SMART" id="SM00226"/>
    </source>
</evidence>
<dbReference type="Pfam" id="PF01451">
    <property type="entry name" value="LMWPc"/>
    <property type="match status" value="1"/>
</dbReference>
<evidence type="ECO:0000256" key="1">
    <source>
        <dbReference type="ARBA" id="ARBA00022849"/>
    </source>
</evidence>
<sequence length="130" mass="14734">MKKVLFVCVENSNRSQMAEAFAKIHGKGKVEAYSSGSRPSGIINPKAIEAMKEVGYDLTTHTSKSLDEIPDVEYDFVATMGCGDECPFVRAKMREDWQIPDPKHLEPEEFRKVRDLIEQKVKEMLEKLGV</sequence>
<protein>
    <submittedName>
        <fullName evidence="3">Arsenate reductase ArsC</fullName>
    </submittedName>
</protein>